<sequence length="33" mass="3767">MGFNLAKKWGEIEILRYFTAIQDFSSDGSAQQD</sequence>
<gene>
    <name evidence="1" type="ORF">DSM3645_10112</name>
</gene>
<proteinExistence type="predicted"/>
<dbReference type="Proteomes" id="UP000004358">
    <property type="component" value="Unassembled WGS sequence"/>
</dbReference>
<reference evidence="1 2" key="1">
    <citation type="submission" date="2006-02" db="EMBL/GenBank/DDBJ databases">
        <authorList>
            <person name="Amann R."/>
            <person name="Ferriera S."/>
            <person name="Johnson J."/>
            <person name="Kravitz S."/>
            <person name="Halpern A."/>
            <person name="Remington K."/>
            <person name="Beeson K."/>
            <person name="Tran B."/>
            <person name="Rogers Y.-H."/>
            <person name="Friedman R."/>
            <person name="Venter J.C."/>
        </authorList>
    </citation>
    <scope>NUCLEOTIDE SEQUENCE [LARGE SCALE GENOMIC DNA]</scope>
    <source>
        <strain evidence="1 2">DSM 3645</strain>
    </source>
</reference>
<dbReference type="STRING" id="314230.DSM3645_10112"/>
<name>A3ZLW3_9BACT</name>
<organism evidence="1 2">
    <name type="scientific">Blastopirellula marina DSM 3645</name>
    <dbReference type="NCBI Taxonomy" id="314230"/>
    <lineage>
        <taxon>Bacteria</taxon>
        <taxon>Pseudomonadati</taxon>
        <taxon>Planctomycetota</taxon>
        <taxon>Planctomycetia</taxon>
        <taxon>Pirellulales</taxon>
        <taxon>Pirellulaceae</taxon>
        <taxon>Blastopirellula</taxon>
    </lineage>
</organism>
<evidence type="ECO:0000313" key="2">
    <source>
        <dbReference type="Proteomes" id="UP000004358"/>
    </source>
</evidence>
<accession>A3ZLW3</accession>
<dbReference type="EMBL" id="AANZ01000001">
    <property type="protein sequence ID" value="EAQ82746.1"/>
    <property type="molecule type" value="Genomic_DNA"/>
</dbReference>
<comment type="caution">
    <text evidence="1">The sequence shown here is derived from an EMBL/GenBank/DDBJ whole genome shotgun (WGS) entry which is preliminary data.</text>
</comment>
<protein>
    <submittedName>
        <fullName evidence="1">Uncharacterized protein</fullName>
    </submittedName>
</protein>
<dbReference type="AlphaFoldDB" id="A3ZLW3"/>
<dbReference type="HOGENOM" id="CLU_3380767_0_0_0"/>
<evidence type="ECO:0000313" key="1">
    <source>
        <dbReference type="EMBL" id="EAQ82746.1"/>
    </source>
</evidence>